<keyword evidence="3" id="KW-1185">Reference proteome</keyword>
<accession>F1T4I1</accession>
<dbReference type="Proteomes" id="UP000005947">
    <property type="component" value="Unassembled WGS sequence"/>
</dbReference>
<comment type="caution">
    <text evidence="2">The sequence shown here is derived from an EMBL/GenBank/DDBJ whole genome shotgun (WGS) entry which is preliminary data.</text>
</comment>
<evidence type="ECO:0000256" key="1">
    <source>
        <dbReference type="SAM" id="Phobius"/>
    </source>
</evidence>
<organism evidence="2 3">
    <name type="scientific">Fannyhessea vaginae DSM 15829</name>
    <dbReference type="NCBI Taxonomy" id="525256"/>
    <lineage>
        <taxon>Bacteria</taxon>
        <taxon>Bacillati</taxon>
        <taxon>Actinomycetota</taxon>
        <taxon>Coriobacteriia</taxon>
        <taxon>Coriobacteriales</taxon>
        <taxon>Atopobiaceae</taxon>
        <taxon>Fannyhessea</taxon>
    </lineage>
</organism>
<protein>
    <submittedName>
        <fullName evidence="2">Uncharacterized protein</fullName>
    </submittedName>
</protein>
<keyword evidence="1" id="KW-0812">Transmembrane</keyword>
<evidence type="ECO:0000313" key="2">
    <source>
        <dbReference type="EMBL" id="EGF23625.1"/>
    </source>
</evidence>
<proteinExistence type="predicted"/>
<keyword evidence="1" id="KW-1133">Transmembrane helix</keyword>
<dbReference type="AlphaFoldDB" id="F1T4I1"/>
<evidence type="ECO:0000313" key="3">
    <source>
        <dbReference type="Proteomes" id="UP000005947"/>
    </source>
</evidence>
<gene>
    <name evidence="2" type="ORF">HMPREF0091_10572</name>
</gene>
<reference evidence="2 3" key="1">
    <citation type="submission" date="2011-02" db="EMBL/GenBank/DDBJ databases">
        <authorList>
            <person name="Muzny D."/>
            <person name="Qin X."/>
            <person name="Buhay C."/>
            <person name="Dugan-Rocha S."/>
            <person name="Ding Y."/>
            <person name="Chen G."/>
            <person name="Hawes A."/>
            <person name="Holder M."/>
            <person name="Jhangiani S."/>
            <person name="Johnson A."/>
            <person name="Khan Z."/>
            <person name="Li Z."/>
            <person name="Liu W."/>
            <person name="Liu X."/>
            <person name="Perez L."/>
            <person name="Shen H."/>
            <person name="Wang Q."/>
            <person name="Watt J."/>
            <person name="Xi L."/>
            <person name="Xin Y."/>
            <person name="Zhou J."/>
            <person name="Deng J."/>
            <person name="Jiang H."/>
            <person name="Liu Y."/>
            <person name="Qu J."/>
            <person name="Song X.-Z."/>
            <person name="Zhang L."/>
            <person name="Villasana D."/>
            <person name="Johnson A."/>
            <person name="Liu J."/>
            <person name="Liyanage D."/>
            <person name="Lorensuhewa L."/>
            <person name="Robinson T."/>
            <person name="Song A."/>
            <person name="Song B.-B."/>
            <person name="Dinh H."/>
            <person name="Thornton R."/>
            <person name="Coyle M."/>
            <person name="Francisco L."/>
            <person name="Jackson L."/>
            <person name="Javaid M."/>
            <person name="Korchina V."/>
            <person name="Kovar C."/>
            <person name="Mata R."/>
            <person name="Mathew T."/>
            <person name="Ngo R."/>
            <person name="Nguyen L."/>
            <person name="Nguyen N."/>
            <person name="Okwuonu G."/>
            <person name="Ongeri F."/>
            <person name="Pham C."/>
            <person name="Simmons D."/>
            <person name="Wilczek-Boney K."/>
            <person name="Hale W."/>
            <person name="Jakkamsetti A."/>
            <person name="Pham P."/>
            <person name="Ruth R."/>
            <person name="San Lucas F."/>
            <person name="Warren J."/>
            <person name="Zhang J."/>
            <person name="Zhao Z."/>
            <person name="Zhou C."/>
            <person name="Zhu D."/>
            <person name="Lee S."/>
            <person name="Bess C."/>
            <person name="Blankenburg K."/>
            <person name="Forbes L."/>
            <person name="Fu Q."/>
            <person name="Gubbala S."/>
            <person name="Hirani K."/>
            <person name="Jayaseelan J.C."/>
            <person name="Lara F."/>
            <person name="Munidasa M."/>
            <person name="Palculict T."/>
            <person name="Patil S."/>
            <person name="Pu L.-L."/>
            <person name="Saada N."/>
            <person name="Tang L."/>
            <person name="Weissenberger G."/>
            <person name="Zhu Y."/>
            <person name="Hemphill L."/>
            <person name="Shang Y."/>
            <person name="Youmans B."/>
            <person name="Ayvaz T."/>
            <person name="Ross M."/>
            <person name="Santibanez J."/>
            <person name="Aqrawi P."/>
            <person name="Gross S."/>
            <person name="Joshi V."/>
            <person name="Fowler G."/>
            <person name="Nazareth L."/>
            <person name="Reid J."/>
            <person name="Worley K."/>
            <person name="Petrosino J."/>
            <person name="Highlander S."/>
            <person name="Gibbs R."/>
        </authorList>
    </citation>
    <scope>NUCLEOTIDE SEQUENCE [LARGE SCALE GENOMIC DNA]</scope>
    <source>
        <strain evidence="2 3">DSM 15829</strain>
    </source>
</reference>
<dbReference type="EMBL" id="ACGK02000001">
    <property type="protein sequence ID" value="EGF23625.1"/>
    <property type="molecule type" value="Genomic_DNA"/>
</dbReference>
<feature type="transmembrane region" description="Helical" evidence="1">
    <location>
        <begin position="56"/>
        <end position="77"/>
    </location>
</feature>
<name>F1T4I1_9ACTN</name>
<keyword evidence="1" id="KW-0472">Membrane</keyword>
<sequence length="108" mass="12137">MWKTEVYMSFLKGATNEATSHRVLSAKLHKSLRRLFSGCWIFKHIPSRCGQGSLEYVLVTVAFLSMILALSALWHAWANKDLLQRSIDASSHTTAQGVIGDVQDILLY</sequence>